<sequence length="284" mass="30648">MLPLPLRTLPLRITPLRTLHPLSPTHLRTAHIAPGTPTLFPLSQLCAPLPLSQKWFVPREPPHLGLQLSPYLTASPSHASFSVNLERTTPGGFTSALAPFSLFNTWAAAALSSTPPNSQDQLYIAQTPLISLPPSLAADIPTPPLLSEVGKGDVYGSSLWLGIPPTRTPLHRDPNPNLLVQIAGRKVVRLLAPHVGDWVHAAVFGGRGRVRGNLMGEGKEGEGVEGWIWGAWKEQGGDGGWDGVVEGFEAQLEAGDALYIPLGWWHSVRGVGEGINASVNWWFR</sequence>
<accession>A0A6G1HZ56</accession>
<dbReference type="EMBL" id="ML996693">
    <property type="protein sequence ID" value="KAF2401292.1"/>
    <property type="molecule type" value="Genomic_DNA"/>
</dbReference>
<dbReference type="OrthoDB" id="263283at2759"/>
<dbReference type="PROSITE" id="PS51184">
    <property type="entry name" value="JMJC"/>
    <property type="match status" value="1"/>
</dbReference>
<dbReference type="PANTHER" id="PTHR12461">
    <property type="entry name" value="HYPOXIA-INDUCIBLE FACTOR 1 ALPHA INHIBITOR-RELATED"/>
    <property type="match status" value="1"/>
</dbReference>
<reference evidence="2" key="1">
    <citation type="journal article" date="2020" name="Stud. Mycol.">
        <title>101 Dothideomycetes genomes: a test case for predicting lifestyles and emergence of pathogens.</title>
        <authorList>
            <person name="Haridas S."/>
            <person name="Albert R."/>
            <person name="Binder M."/>
            <person name="Bloem J."/>
            <person name="Labutti K."/>
            <person name="Salamov A."/>
            <person name="Andreopoulos B."/>
            <person name="Baker S."/>
            <person name="Barry K."/>
            <person name="Bills G."/>
            <person name="Bluhm B."/>
            <person name="Cannon C."/>
            <person name="Castanera R."/>
            <person name="Culley D."/>
            <person name="Daum C."/>
            <person name="Ezra D."/>
            <person name="Gonzalez J."/>
            <person name="Henrissat B."/>
            <person name="Kuo A."/>
            <person name="Liang C."/>
            <person name="Lipzen A."/>
            <person name="Lutzoni F."/>
            <person name="Magnuson J."/>
            <person name="Mondo S."/>
            <person name="Nolan M."/>
            <person name="Ohm R."/>
            <person name="Pangilinan J."/>
            <person name="Park H.-J."/>
            <person name="Ramirez L."/>
            <person name="Alfaro M."/>
            <person name="Sun H."/>
            <person name="Tritt A."/>
            <person name="Yoshinaga Y."/>
            <person name="Zwiers L.-H."/>
            <person name="Turgeon B."/>
            <person name="Goodwin S."/>
            <person name="Spatafora J."/>
            <person name="Crous P."/>
            <person name="Grigoriev I."/>
        </authorList>
    </citation>
    <scope>NUCLEOTIDE SEQUENCE</scope>
    <source>
        <strain evidence="2">CBS 262.69</strain>
    </source>
</reference>
<evidence type="ECO:0000313" key="3">
    <source>
        <dbReference type="Proteomes" id="UP000799640"/>
    </source>
</evidence>
<dbReference type="InterPro" id="IPR003347">
    <property type="entry name" value="JmjC_dom"/>
</dbReference>
<name>A0A6G1HZ56_9PEZI</name>
<dbReference type="Gene3D" id="2.60.120.650">
    <property type="entry name" value="Cupin"/>
    <property type="match status" value="1"/>
</dbReference>
<gene>
    <name evidence="2" type="ORF">EJ06DRAFT_475570</name>
</gene>
<organism evidence="2 3">
    <name type="scientific">Trichodelitschia bisporula</name>
    <dbReference type="NCBI Taxonomy" id="703511"/>
    <lineage>
        <taxon>Eukaryota</taxon>
        <taxon>Fungi</taxon>
        <taxon>Dikarya</taxon>
        <taxon>Ascomycota</taxon>
        <taxon>Pezizomycotina</taxon>
        <taxon>Dothideomycetes</taxon>
        <taxon>Dothideomycetes incertae sedis</taxon>
        <taxon>Phaeotrichales</taxon>
        <taxon>Phaeotrichaceae</taxon>
        <taxon>Trichodelitschia</taxon>
    </lineage>
</organism>
<evidence type="ECO:0000259" key="1">
    <source>
        <dbReference type="PROSITE" id="PS51184"/>
    </source>
</evidence>
<evidence type="ECO:0000313" key="2">
    <source>
        <dbReference type="EMBL" id="KAF2401292.1"/>
    </source>
</evidence>
<protein>
    <submittedName>
        <fullName evidence="2">Clavaminate synthase-like protein</fullName>
    </submittedName>
</protein>
<dbReference type="SUPFAM" id="SSF51197">
    <property type="entry name" value="Clavaminate synthase-like"/>
    <property type="match status" value="1"/>
</dbReference>
<feature type="domain" description="JmjC" evidence="1">
    <location>
        <begin position="116"/>
        <end position="284"/>
    </location>
</feature>
<keyword evidence="3" id="KW-1185">Reference proteome</keyword>
<dbReference type="Proteomes" id="UP000799640">
    <property type="component" value="Unassembled WGS sequence"/>
</dbReference>
<dbReference type="AlphaFoldDB" id="A0A6G1HZ56"/>
<dbReference type="PANTHER" id="PTHR12461:SF105">
    <property type="entry name" value="HYPOXIA-INDUCIBLE FACTOR 1-ALPHA INHIBITOR"/>
    <property type="match status" value="1"/>
</dbReference>
<proteinExistence type="predicted"/>
<dbReference type="InterPro" id="IPR041667">
    <property type="entry name" value="Cupin_8"/>
</dbReference>
<dbReference type="Pfam" id="PF13621">
    <property type="entry name" value="Cupin_8"/>
    <property type="match status" value="1"/>
</dbReference>